<evidence type="ECO:0000313" key="4">
    <source>
        <dbReference type="Proteomes" id="UP000078595"/>
    </source>
</evidence>
<proteinExistence type="predicted"/>
<dbReference type="KEGG" id="kdj:28969349"/>
<evidence type="ECO:0000256" key="1">
    <source>
        <dbReference type="SAM" id="MobiDB-lite"/>
    </source>
</evidence>
<dbReference type="VEuPathDB" id="FungiDB:I303_05650"/>
<dbReference type="RefSeq" id="XP_018262633.1">
    <property type="nucleotide sequence ID" value="XM_018408942.1"/>
</dbReference>
<feature type="compositionally biased region" description="Polar residues" evidence="1">
    <location>
        <begin position="237"/>
        <end position="255"/>
    </location>
</feature>
<reference evidence="2" key="1">
    <citation type="submission" date="2013-07" db="EMBL/GenBank/DDBJ databases">
        <title>The Genome Sequence of Cryptococcus dejecticola CBS10117.</title>
        <authorList>
            <consortium name="The Broad Institute Genome Sequencing Platform"/>
            <person name="Cuomo C."/>
            <person name="Litvintseva A."/>
            <person name="Chen Y."/>
            <person name="Heitman J."/>
            <person name="Sun S."/>
            <person name="Springer D."/>
            <person name="Dromer F."/>
            <person name="Young S.K."/>
            <person name="Zeng Q."/>
            <person name="Gargeya S."/>
            <person name="Fitzgerald M."/>
            <person name="Abouelleil A."/>
            <person name="Alvarado L."/>
            <person name="Berlin A.M."/>
            <person name="Chapman S.B."/>
            <person name="Dewar J."/>
            <person name="Goldberg J."/>
            <person name="Griggs A."/>
            <person name="Gujja S."/>
            <person name="Hansen M."/>
            <person name="Howarth C."/>
            <person name="Imamovic A."/>
            <person name="Larimer J."/>
            <person name="McCowan C."/>
            <person name="Murphy C."/>
            <person name="Pearson M."/>
            <person name="Priest M."/>
            <person name="Roberts A."/>
            <person name="Saif S."/>
            <person name="Shea T."/>
            <person name="Sykes S."/>
            <person name="Wortman J."/>
            <person name="Nusbaum C."/>
            <person name="Birren B."/>
        </authorList>
    </citation>
    <scope>NUCLEOTIDE SEQUENCE [LARGE SCALE GENOMIC DNA]</scope>
    <source>
        <strain evidence="2">CBS 10117</strain>
    </source>
</reference>
<evidence type="ECO:0000313" key="3">
    <source>
        <dbReference type="EMBL" id="WWC62308.1"/>
    </source>
</evidence>
<reference evidence="3" key="2">
    <citation type="submission" date="2013-07" db="EMBL/GenBank/DDBJ databases">
        <authorList>
            <consortium name="The Broad Institute Genome Sequencing Platform"/>
            <person name="Cuomo C."/>
            <person name="Litvintseva A."/>
            <person name="Chen Y."/>
            <person name="Heitman J."/>
            <person name="Sun S."/>
            <person name="Springer D."/>
            <person name="Dromer F."/>
            <person name="Young S.K."/>
            <person name="Zeng Q."/>
            <person name="Gargeya S."/>
            <person name="Fitzgerald M."/>
            <person name="Abouelleil A."/>
            <person name="Alvarado L."/>
            <person name="Berlin A.M."/>
            <person name="Chapman S.B."/>
            <person name="Dewar J."/>
            <person name="Goldberg J."/>
            <person name="Griggs A."/>
            <person name="Gujja S."/>
            <person name="Hansen M."/>
            <person name="Howarth C."/>
            <person name="Imamovic A."/>
            <person name="Larimer J."/>
            <person name="McCowan C."/>
            <person name="Murphy C."/>
            <person name="Pearson M."/>
            <person name="Priest M."/>
            <person name="Roberts A."/>
            <person name="Saif S."/>
            <person name="Shea T."/>
            <person name="Sykes S."/>
            <person name="Wortman J."/>
            <person name="Nusbaum C."/>
            <person name="Birren B."/>
        </authorList>
    </citation>
    <scope>NUCLEOTIDE SEQUENCE</scope>
    <source>
        <strain evidence="3">CBS 10117</strain>
    </source>
</reference>
<dbReference type="OrthoDB" id="411785at2759"/>
<gene>
    <name evidence="2" type="ORF">I303_05650</name>
    <name evidence="3" type="ORF">I303_104904</name>
</gene>
<dbReference type="EMBL" id="CP144535">
    <property type="protein sequence ID" value="WWC62308.1"/>
    <property type="molecule type" value="Genomic_DNA"/>
</dbReference>
<feature type="region of interest" description="Disordered" evidence="1">
    <location>
        <begin position="230"/>
        <end position="260"/>
    </location>
</feature>
<dbReference type="Proteomes" id="UP000078595">
    <property type="component" value="Chromosome 6"/>
</dbReference>
<dbReference type="Gene3D" id="3.40.50.150">
    <property type="entry name" value="Vaccinia Virus protein VP39"/>
    <property type="match status" value="1"/>
</dbReference>
<organism evidence="2">
    <name type="scientific">Kwoniella dejecticola CBS 10117</name>
    <dbReference type="NCBI Taxonomy" id="1296121"/>
    <lineage>
        <taxon>Eukaryota</taxon>
        <taxon>Fungi</taxon>
        <taxon>Dikarya</taxon>
        <taxon>Basidiomycota</taxon>
        <taxon>Agaricomycotina</taxon>
        <taxon>Tremellomycetes</taxon>
        <taxon>Tremellales</taxon>
        <taxon>Cryptococcaceae</taxon>
        <taxon>Kwoniella</taxon>
    </lineage>
</organism>
<accession>A0A1A6A418</accession>
<dbReference type="GeneID" id="28969349"/>
<keyword evidence="4" id="KW-1185">Reference proteome</keyword>
<dbReference type="EMBL" id="KI894032">
    <property type="protein sequence ID" value="OBR84791.1"/>
    <property type="molecule type" value="Genomic_DNA"/>
</dbReference>
<evidence type="ECO:0000313" key="2">
    <source>
        <dbReference type="EMBL" id="OBR84791.1"/>
    </source>
</evidence>
<dbReference type="AlphaFoldDB" id="A0A1A6A418"/>
<protein>
    <submittedName>
        <fullName evidence="2">Uncharacterized protein</fullName>
    </submittedName>
</protein>
<sequence length="309" mass="34533">MPPTTDFSSAEYWSKRFESEESFEWLISDKDLLPFVNDNLPVSFVQPEGNVNHDLSERVFNVLHFGSGSSSLGKSLQRHLNRHCYNTHKKKRIQIYDSDYVQTPYTSFPTPSNPNPIPNPSPSPTQEQDIGEDEDVVPFLLIDVLSLDSLQTTSSQNGVSRWDLIIDKSTCDAISCSPSLPPDTIKINGEAGSIGGSPSDAVERLLFNLSRVTENGARWISISYSSNRFSLPDTKSESTSNSASDPNQKSDSPGKQSIPEKYGWKLVDKRMISTTYIPGGKRVKDPKTGEERIVHEPETGVWMYVLERI</sequence>
<feature type="region of interest" description="Disordered" evidence="1">
    <location>
        <begin position="104"/>
        <end position="130"/>
    </location>
</feature>
<feature type="compositionally biased region" description="Pro residues" evidence="1">
    <location>
        <begin position="111"/>
        <end position="123"/>
    </location>
</feature>
<dbReference type="InterPro" id="IPR029063">
    <property type="entry name" value="SAM-dependent_MTases_sf"/>
</dbReference>
<name>A0A1A6A418_9TREE</name>
<reference evidence="3" key="3">
    <citation type="submission" date="2024-02" db="EMBL/GenBank/DDBJ databases">
        <title>Comparative genomics of Cryptococcus and Kwoniella reveals pathogenesis evolution and contrasting modes of karyotype evolution via chromosome fusion or intercentromeric recombination.</title>
        <authorList>
            <person name="Coelho M.A."/>
            <person name="David-Palma M."/>
            <person name="Shea T."/>
            <person name="Bowers K."/>
            <person name="McGinley-Smith S."/>
            <person name="Mohammad A.W."/>
            <person name="Gnirke A."/>
            <person name="Yurkov A.M."/>
            <person name="Nowrousian M."/>
            <person name="Sun S."/>
            <person name="Cuomo C.A."/>
            <person name="Heitman J."/>
        </authorList>
    </citation>
    <scope>NUCLEOTIDE SEQUENCE</scope>
    <source>
        <strain evidence="3">CBS 10117</strain>
    </source>
</reference>